<name>A0A0B8MYY2_TALPI</name>
<dbReference type="Proteomes" id="UP000053095">
    <property type="component" value="Unassembled WGS sequence"/>
</dbReference>
<evidence type="ECO:0000313" key="2">
    <source>
        <dbReference type="EMBL" id="GAM43170.1"/>
    </source>
</evidence>
<keyword evidence="3" id="KW-1185">Reference proteome</keyword>
<organism evidence="2 3">
    <name type="scientific">Talaromyces pinophilus</name>
    <name type="common">Penicillium pinophilum</name>
    <dbReference type="NCBI Taxonomy" id="128442"/>
    <lineage>
        <taxon>Eukaryota</taxon>
        <taxon>Fungi</taxon>
        <taxon>Dikarya</taxon>
        <taxon>Ascomycota</taxon>
        <taxon>Pezizomycotina</taxon>
        <taxon>Eurotiomycetes</taxon>
        <taxon>Eurotiomycetidae</taxon>
        <taxon>Eurotiales</taxon>
        <taxon>Trichocomaceae</taxon>
        <taxon>Talaromyces</taxon>
        <taxon>Talaromyces sect. Talaromyces</taxon>
    </lineage>
</organism>
<protein>
    <recommendedName>
        <fullName evidence="1">Xaa-Pro dipeptidyl-peptidase-like domain-containing protein</fullName>
    </recommendedName>
</protein>
<gene>
    <name evidence="2" type="ORF">TCE0_047f17760</name>
</gene>
<dbReference type="InterPro" id="IPR029058">
    <property type="entry name" value="AB_hydrolase_fold"/>
</dbReference>
<evidence type="ECO:0000259" key="1">
    <source>
        <dbReference type="Pfam" id="PF02129"/>
    </source>
</evidence>
<dbReference type="InterPro" id="IPR050585">
    <property type="entry name" value="Xaa-Pro_dipeptidyl-ppase/CocE"/>
</dbReference>
<sequence length="328" mass="36846">MTSTTIGGIEVLFGEAHRDFTKRWLRFGPSMEILQPVQMNKLVPAILAWSPYGKQGNVPRDATSDLEKSTALDPAEWCPRGYAIVNVDSRGIYDADGDMFFLGTQPWCNGAVAVAGNSYLAAAQWFIAAERPPHLKAIAPWEGFADFYREFNGGGGIPNYAFVDYCASGYRGNNRQEDTGAMIRKYSLWNAYWDDKSVKFAQIDVPIHALASFSTMLRTEGTIRMSSNDELQKFFDRYLYGKTNDWESTAKVRHGLLGFNCECIVNEPEPVYPPSYVEHRTFFLDSQTATMSECGASSKPSSTSYVSDSWDDDGAHFVHTFSKYYRVD</sequence>
<dbReference type="Pfam" id="PF02129">
    <property type="entry name" value="Peptidase_S15"/>
    <property type="match status" value="1"/>
</dbReference>
<dbReference type="GO" id="GO:0016787">
    <property type="term" value="F:hydrolase activity"/>
    <property type="evidence" value="ECO:0007669"/>
    <property type="project" value="InterPro"/>
</dbReference>
<dbReference type="PANTHER" id="PTHR43056:SF10">
    <property type="entry name" value="COCE_NOND FAMILY, PUTATIVE (AFU_ORTHOLOGUE AFUA_7G00600)-RELATED"/>
    <property type="match status" value="1"/>
</dbReference>
<evidence type="ECO:0000313" key="3">
    <source>
        <dbReference type="Proteomes" id="UP000053095"/>
    </source>
</evidence>
<accession>A0A0B8MYY2</accession>
<dbReference type="NCBIfam" id="TIGR00976">
    <property type="entry name" value="CocE_NonD"/>
    <property type="match status" value="1"/>
</dbReference>
<dbReference type="SUPFAM" id="SSF53474">
    <property type="entry name" value="alpha/beta-Hydrolases"/>
    <property type="match status" value="1"/>
</dbReference>
<feature type="domain" description="Xaa-Pro dipeptidyl-peptidase-like" evidence="1">
    <location>
        <begin position="32"/>
        <end position="166"/>
    </location>
</feature>
<dbReference type="InterPro" id="IPR005674">
    <property type="entry name" value="CocE/Ser_esterase"/>
</dbReference>
<dbReference type="EMBL" id="DF933843">
    <property type="protein sequence ID" value="GAM43170.1"/>
    <property type="molecule type" value="Genomic_DNA"/>
</dbReference>
<dbReference type="PANTHER" id="PTHR43056">
    <property type="entry name" value="PEPTIDASE S9 PROLYL OLIGOPEPTIDASE"/>
    <property type="match status" value="1"/>
</dbReference>
<reference evidence="3" key="1">
    <citation type="journal article" date="2015" name="Genome Announc.">
        <title>Draft genome sequence of Talaromyces cellulolyticus strain Y-94, a source of lignocellulosic biomass-degrading enzymes.</title>
        <authorList>
            <person name="Fujii T."/>
            <person name="Koike H."/>
            <person name="Sawayama S."/>
            <person name="Yano S."/>
            <person name="Inoue H."/>
        </authorList>
    </citation>
    <scope>NUCLEOTIDE SEQUENCE [LARGE SCALE GENOMIC DNA]</scope>
    <source>
        <strain evidence="3">Y-94</strain>
    </source>
</reference>
<dbReference type="Gene3D" id="1.10.3020.20">
    <property type="match status" value="1"/>
</dbReference>
<dbReference type="Gene3D" id="3.40.50.1820">
    <property type="entry name" value="alpha/beta hydrolase"/>
    <property type="match status" value="1"/>
</dbReference>
<dbReference type="InterPro" id="IPR000383">
    <property type="entry name" value="Xaa-Pro-like_dom"/>
</dbReference>
<proteinExistence type="predicted"/>
<dbReference type="AlphaFoldDB" id="A0A0B8MYY2"/>